<dbReference type="Pfam" id="PF04116">
    <property type="entry name" value="FA_hydroxylase"/>
    <property type="match status" value="1"/>
</dbReference>
<accession>A0ABT3ZJ48</accession>
<dbReference type="Proteomes" id="UP001082899">
    <property type="component" value="Unassembled WGS sequence"/>
</dbReference>
<evidence type="ECO:0000313" key="8">
    <source>
        <dbReference type="Proteomes" id="UP001082899"/>
    </source>
</evidence>
<sequence length="343" mass="39936">MFHTLFSAADTLVSWLQTEIFTTIVEPLFYKVGLMDYDEDTYDALYWFIIAICEIGLMYAVLRPLEALWPAERWTDRRSVRVDAIYTWITRLGVINVLFFFFLQPLFDSAQEALRMHGIHNVDLDSLWPGMARRPLASFLFYLIVLDFAGYWYHRWQHRFGWWWELHAVHHSQRQMSLWSDDRNHIADTLIEAGFFASIALLIGVQPSQFVLLLAASQIAQSVQHANTRIAFGPVLERLVVSPGFHRRHHAIGYGHEGVWYGCNFGVLFPWWDMLFRTVSWNRQIEPTGIRDQLDTPHGAGRNYGEGFWSQQWLGMGRSAHRVGLWLSGRGRRNDEERSGANG</sequence>
<dbReference type="EMBL" id="JAPMXC010000001">
    <property type="protein sequence ID" value="MCY0386387.1"/>
    <property type="molecule type" value="Genomic_DNA"/>
</dbReference>
<evidence type="ECO:0000256" key="5">
    <source>
        <dbReference type="SAM" id="Phobius"/>
    </source>
</evidence>
<feature type="transmembrane region" description="Helical" evidence="5">
    <location>
        <begin position="136"/>
        <end position="153"/>
    </location>
</feature>
<evidence type="ECO:0000256" key="1">
    <source>
        <dbReference type="ARBA" id="ARBA00004370"/>
    </source>
</evidence>
<dbReference type="PANTHER" id="PTHR11863">
    <property type="entry name" value="STEROL DESATURASE"/>
    <property type="match status" value="1"/>
</dbReference>
<evidence type="ECO:0000256" key="4">
    <source>
        <dbReference type="ARBA" id="ARBA00023136"/>
    </source>
</evidence>
<comment type="caution">
    <text evidence="7">The sequence shown here is derived from an EMBL/GenBank/DDBJ whole genome shotgun (WGS) entry which is preliminary data.</text>
</comment>
<proteinExistence type="predicted"/>
<protein>
    <submittedName>
        <fullName evidence="7">Sterol desaturase family protein</fullName>
    </submittedName>
</protein>
<evidence type="ECO:0000313" key="7">
    <source>
        <dbReference type="EMBL" id="MCY0386387.1"/>
    </source>
</evidence>
<organism evidence="7 8">
    <name type="scientific">Robbsia betulipollinis</name>
    <dbReference type="NCBI Taxonomy" id="2981849"/>
    <lineage>
        <taxon>Bacteria</taxon>
        <taxon>Pseudomonadati</taxon>
        <taxon>Pseudomonadota</taxon>
        <taxon>Betaproteobacteria</taxon>
        <taxon>Burkholderiales</taxon>
        <taxon>Burkholderiaceae</taxon>
        <taxon>Robbsia</taxon>
    </lineage>
</organism>
<gene>
    <name evidence="7" type="ORF">OVY01_03845</name>
</gene>
<feature type="transmembrane region" description="Helical" evidence="5">
    <location>
        <begin position="44"/>
        <end position="62"/>
    </location>
</feature>
<reference evidence="7" key="1">
    <citation type="submission" date="2022-11" db="EMBL/GenBank/DDBJ databases">
        <title>Robbsia betulipollinis sp. nov., isolated from pollen of birch (Betula pendula).</title>
        <authorList>
            <person name="Shi H."/>
            <person name="Ambika Manirajan B."/>
            <person name="Ratering S."/>
            <person name="Geissler-Plaum R."/>
            <person name="Schnell S."/>
        </authorList>
    </citation>
    <scope>NUCLEOTIDE SEQUENCE</scope>
    <source>
        <strain evidence="7">Bb-Pol-6</strain>
    </source>
</reference>
<evidence type="ECO:0000259" key="6">
    <source>
        <dbReference type="Pfam" id="PF04116"/>
    </source>
</evidence>
<keyword evidence="8" id="KW-1185">Reference proteome</keyword>
<dbReference type="RefSeq" id="WP_267845776.1">
    <property type="nucleotide sequence ID" value="NZ_JAPMXC010000001.1"/>
</dbReference>
<evidence type="ECO:0000256" key="2">
    <source>
        <dbReference type="ARBA" id="ARBA00022692"/>
    </source>
</evidence>
<keyword evidence="2 5" id="KW-0812">Transmembrane</keyword>
<dbReference type="InterPro" id="IPR006694">
    <property type="entry name" value="Fatty_acid_hydroxylase"/>
</dbReference>
<feature type="transmembrane region" description="Helical" evidence="5">
    <location>
        <begin position="83"/>
        <end position="107"/>
    </location>
</feature>
<evidence type="ECO:0000256" key="3">
    <source>
        <dbReference type="ARBA" id="ARBA00022989"/>
    </source>
</evidence>
<keyword evidence="3 5" id="KW-1133">Transmembrane helix</keyword>
<feature type="domain" description="Fatty acid hydroxylase" evidence="6">
    <location>
        <begin position="139"/>
        <end position="278"/>
    </location>
</feature>
<comment type="subcellular location">
    <subcellularLocation>
        <location evidence="1">Membrane</location>
    </subcellularLocation>
</comment>
<name>A0ABT3ZJ48_9BURK</name>
<dbReference type="InterPro" id="IPR050307">
    <property type="entry name" value="Sterol_Desaturase_Related"/>
</dbReference>
<keyword evidence="4 5" id="KW-0472">Membrane</keyword>